<dbReference type="WBParaSite" id="DME_0000050501-mRNA-1">
    <property type="protein sequence ID" value="DME_0000050501-mRNA-1"/>
    <property type="gene ID" value="DME_0000050501"/>
</dbReference>
<reference evidence="1 3" key="2">
    <citation type="submission" date="2018-11" db="EMBL/GenBank/DDBJ databases">
        <authorList>
            <consortium name="Pathogen Informatics"/>
        </authorList>
    </citation>
    <scope>NUCLEOTIDE SEQUENCE [LARGE SCALE GENOMIC DNA]</scope>
</reference>
<proteinExistence type="predicted"/>
<sequence>MSSVEYYADGATSNHIPIPSSCQHFSWNFSSAFSPPSLHSSIQPNFIHTEAATSAQRNCNRIPAALTQCSGGLNPVTCGTTTRNPQTNNNNQLFFGSPQFAIPQ</sequence>
<accession>A0A158Q2N5</accession>
<dbReference type="EMBL" id="UYYG01001151">
    <property type="protein sequence ID" value="VDN54892.1"/>
    <property type="molecule type" value="Genomic_DNA"/>
</dbReference>
<gene>
    <name evidence="1" type="ORF">DME_LOCUS4865</name>
</gene>
<evidence type="ECO:0000313" key="2">
    <source>
        <dbReference type="Proteomes" id="UP000038040"/>
    </source>
</evidence>
<evidence type="ECO:0000313" key="4">
    <source>
        <dbReference type="WBParaSite" id="DME_0000050501-mRNA-1"/>
    </source>
</evidence>
<reference evidence="4" key="1">
    <citation type="submission" date="2016-04" db="UniProtKB">
        <authorList>
            <consortium name="WormBaseParasite"/>
        </authorList>
    </citation>
    <scope>IDENTIFICATION</scope>
</reference>
<evidence type="ECO:0000313" key="3">
    <source>
        <dbReference type="Proteomes" id="UP000274756"/>
    </source>
</evidence>
<evidence type="ECO:0000313" key="1">
    <source>
        <dbReference type="EMBL" id="VDN54892.1"/>
    </source>
</evidence>
<name>A0A158Q2N5_DRAME</name>
<dbReference type="Proteomes" id="UP000274756">
    <property type="component" value="Unassembled WGS sequence"/>
</dbReference>
<dbReference type="Proteomes" id="UP000038040">
    <property type="component" value="Unplaced"/>
</dbReference>
<protein>
    <submittedName>
        <fullName evidence="1 4">Uncharacterized protein</fullName>
    </submittedName>
</protein>
<organism evidence="2 4">
    <name type="scientific">Dracunculus medinensis</name>
    <name type="common">Guinea worm</name>
    <dbReference type="NCBI Taxonomy" id="318479"/>
    <lineage>
        <taxon>Eukaryota</taxon>
        <taxon>Metazoa</taxon>
        <taxon>Ecdysozoa</taxon>
        <taxon>Nematoda</taxon>
        <taxon>Chromadorea</taxon>
        <taxon>Rhabditida</taxon>
        <taxon>Spirurina</taxon>
        <taxon>Dracunculoidea</taxon>
        <taxon>Dracunculidae</taxon>
        <taxon>Dracunculus</taxon>
    </lineage>
</organism>
<keyword evidence="3" id="KW-1185">Reference proteome</keyword>
<dbReference type="AlphaFoldDB" id="A0A158Q2N5"/>